<proteinExistence type="predicted"/>
<dbReference type="EMBL" id="BMDO01000001">
    <property type="protein sequence ID" value="GGI49151.1"/>
    <property type="molecule type" value="Genomic_DNA"/>
</dbReference>
<evidence type="ECO:0000313" key="2">
    <source>
        <dbReference type="EMBL" id="GGI49151.1"/>
    </source>
</evidence>
<evidence type="ECO:0000256" key="1">
    <source>
        <dbReference type="SAM" id="Phobius"/>
    </source>
</evidence>
<reference evidence="2" key="2">
    <citation type="submission" date="2020-09" db="EMBL/GenBank/DDBJ databases">
        <authorList>
            <person name="Sun Q."/>
            <person name="Sedlacek I."/>
        </authorList>
    </citation>
    <scope>NUCLEOTIDE SEQUENCE</scope>
    <source>
        <strain evidence="2">CCM 8711</strain>
    </source>
</reference>
<keyword evidence="1" id="KW-1133">Transmembrane helix</keyword>
<dbReference type="Proteomes" id="UP000662074">
    <property type="component" value="Unassembled WGS sequence"/>
</dbReference>
<reference evidence="2" key="1">
    <citation type="journal article" date="2014" name="Int. J. Syst. Evol. Microbiol.">
        <title>Complete genome sequence of Corynebacterium casei LMG S-19264T (=DSM 44701T), isolated from a smear-ripened cheese.</title>
        <authorList>
            <consortium name="US DOE Joint Genome Institute (JGI-PGF)"/>
            <person name="Walter F."/>
            <person name="Albersmeier A."/>
            <person name="Kalinowski J."/>
            <person name="Ruckert C."/>
        </authorList>
    </citation>
    <scope>NUCLEOTIDE SEQUENCE</scope>
    <source>
        <strain evidence="2">CCM 8711</strain>
    </source>
</reference>
<gene>
    <name evidence="2" type="ORF">GCM10011425_03630</name>
</gene>
<evidence type="ECO:0000313" key="3">
    <source>
        <dbReference type="Proteomes" id="UP000662074"/>
    </source>
</evidence>
<dbReference type="AlphaFoldDB" id="A0A917J809"/>
<name>A0A917J809_9SPHI</name>
<feature type="transmembrane region" description="Helical" evidence="1">
    <location>
        <begin position="12"/>
        <end position="30"/>
    </location>
</feature>
<protein>
    <submittedName>
        <fullName evidence="2">Uncharacterized protein</fullName>
    </submittedName>
</protein>
<accession>A0A917J809</accession>
<keyword evidence="1" id="KW-0812">Transmembrane</keyword>
<organism evidence="2 3">
    <name type="scientific">Mucilaginibacter galii</name>
    <dbReference type="NCBI Taxonomy" id="2005073"/>
    <lineage>
        <taxon>Bacteria</taxon>
        <taxon>Pseudomonadati</taxon>
        <taxon>Bacteroidota</taxon>
        <taxon>Sphingobacteriia</taxon>
        <taxon>Sphingobacteriales</taxon>
        <taxon>Sphingobacteriaceae</taxon>
        <taxon>Mucilaginibacter</taxon>
    </lineage>
</organism>
<dbReference type="RefSeq" id="WP_188413248.1">
    <property type="nucleotide sequence ID" value="NZ_BMDO01000001.1"/>
</dbReference>
<keyword evidence="1" id="KW-0472">Membrane</keyword>
<sequence>MMKSTFAGFKPLYVLGLASVFLLAGFSLYIDKQDTISWSNQCLFQSYDSSGELKLKKWELTVTADAFMRFRKTFQNGKQEYYSFNIRRFKDMDYLGNTNKGIIRLSTLADDIIVQTYNDRKGNVDSMSTTLKIPVKNMGAERLDSLYQALTYLKSK</sequence>
<comment type="caution">
    <text evidence="2">The sequence shown here is derived from an EMBL/GenBank/DDBJ whole genome shotgun (WGS) entry which is preliminary data.</text>
</comment>
<keyword evidence="3" id="KW-1185">Reference proteome</keyword>